<protein>
    <recommendedName>
        <fullName evidence="5">Actin filament-associated protein 1-like 1</fullName>
    </recommendedName>
</protein>
<dbReference type="FunFam" id="2.30.29.30:FF:000189">
    <property type="entry name" value="Actin filament associated protein 1-like 1"/>
    <property type="match status" value="1"/>
</dbReference>
<proteinExistence type="predicted"/>
<feature type="compositionally biased region" description="Basic and acidic residues" evidence="13">
    <location>
        <begin position="597"/>
        <end position="606"/>
    </location>
</feature>
<evidence type="ECO:0000256" key="7">
    <source>
        <dbReference type="ARBA" id="ARBA00022737"/>
    </source>
</evidence>
<dbReference type="PROSITE" id="PS50003">
    <property type="entry name" value="PH_DOMAIN"/>
    <property type="match status" value="2"/>
</dbReference>
<feature type="coiled-coil region" evidence="12">
    <location>
        <begin position="622"/>
        <end position="699"/>
    </location>
</feature>
<dbReference type="InterPro" id="IPR030113">
    <property type="entry name" value="AFAP"/>
</dbReference>
<comment type="function">
    <text evidence="1">May be involved in podosome and invadosome formation.</text>
</comment>
<dbReference type="GO" id="GO:0042995">
    <property type="term" value="C:cell projection"/>
    <property type="evidence" value="ECO:0007669"/>
    <property type="project" value="UniProtKB-SubCell"/>
</dbReference>
<comment type="subcellular location">
    <subcellularLocation>
        <location evidence="3">Cell projection</location>
        <location evidence="3">Invadopodium</location>
    </subcellularLocation>
    <subcellularLocation>
        <location evidence="2">Cell projection</location>
        <location evidence="2">Podosome</location>
    </subcellularLocation>
    <subcellularLocation>
        <location evidence="4">Cytoplasm</location>
    </subcellularLocation>
</comment>
<organism evidence="15 16">
    <name type="scientific">Diceros bicornis minor</name>
    <name type="common">South-central black rhinoceros</name>
    <dbReference type="NCBI Taxonomy" id="77932"/>
    <lineage>
        <taxon>Eukaryota</taxon>
        <taxon>Metazoa</taxon>
        <taxon>Chordata</taxon>
        <taxon>Craniata</taxon>
        <taxon>Vertebrata</taxon>
        <taxon>Euteleostomi</taxon>
        <taxon>Mammalia</taxon>
        <taxon>Eutheria</taxon>
        <taxon>Laurasiatheria</taxon>
        <taxon>Perissodactyla</taxon>
        <taxon>Rhinocerotidae</taxon>
        <taxon>Diceros</taxon>
    </lineage>
</organism>
<dbReference type="GO" id="GO:0017124">
    <property type="term" value="F:SH3 domain binding"/>
    <property type="evidence" value="ECO:0007669"/>
    <property type="project" value="TreeGrafter"/>
</dbReference>
<dbReference type="PANTHER" id="PTHR14338">
    <property type="entry name" value="ACTIN FILAMENT-ASSOCIATED PROTEIN 1 FAMILY MEMBER"/>
    <property type="match status" value="1"/>
</dbReference>
<keyword evidence="7" id="KW-0677">Repeat</keyword>
<dbReference type="Proteomes" id="UP000551758">
    <property type="component" value="Unassembled WGS sequence"/>
</dbReference>
<feature type="domain" description="PH" evidence="14">
    <location>
        <begin position="428"/>
        <end position="522"/>
    </location>
</feature>
<feature type="compositionally biased region" description="Polar residues" evidence="13">
    <location>
        <begin position="141"/>
        <end position="154"/>
    </location>
</feature>
<dbReference type="GO" id="GO:0002102">
    <property type="term" value="C:podosome"/>
    <property type="evidence" value="ECO:0007669"/>
    <property type="project" value="UniProtKB-SubCell"/>
</dbReference>
<keyword evidence="16" id="KW-1185">Reference proteome</keyword>
<evidence type="ECO:0000256" key="8">
    <source>
        <dbReference type="ARBA" id="ARBA00022949"/>
    </source>
</evidence>
<dbReference type="PANTHER" id="PTHR14338:SF1">
    <property type="entry name" value="ACTIN FILAMENT-ASSOCIATED PROTEIN 1-LIKE 1"/>
    <property type="match status" value="1"/>
</dbReference>
<feature type="compositionally biased region" description="Polar residues" evidence="13">
    <location>
        <begin position="729"/>
        <end position="739"/>
    </location>
</feature>
<dbReference type="FunFam" id="2.30.29.30:FF:000020">
    <property type="entry name" value="Actin filament-associated protein 1-like 2 isoform 1"/>
    <property type="match status" value="1"/>
</dbReference>
<name>A0A7J7EC87_DICBM</name>
<evidence type="ECO:0000256" key="3">
    <source>
        <dbReference type="ARBA" id="ARBA00004264"/>
    </source>
</evidence>
<evidence type="ECO:0000313" key="16">
    <source>
        <dbReference type="Proteomes" id="UP000551758"/>
    </source>
</evidence>
<comment type="caution">
    <text evidence="15">The sequence shown here is derived from an EMBL/GenBank/DDBJ whole genome shotgun (WGS) entry which is preliminary data.</text>
</comment>
<dbReference type="AlphaFoldDB" id="A0A7J7EC87"/>
<evidence type="ECO:0000256" key="4">
    <source>
        <dbReference type="ARBA" id="ARBA00004496"/>
    </source>
</evidence>
<evidence type="ECO:0000256" key="12">
    <source>
        <dbReference type="SAM" id="Coils"/>
    </source>
</evidence>
<evidence type="ECO:0000256" key="13">
    <source>
        <dbReference type="SAM" id="MobiDB-lite"/>
    </source>
</evidence>
<dbReference type="InterPro" id="IPR001849">
    <property type="entry name" value="PH_domain"/>
</dbReference>
<feature type="region of interest" description="Disordered" evidence="13">
    <location>
        <begin position="590"/>
        <end position="614"/>
    </location>
</feature>
<feature type="region of interest" description="Disordered" evidence="13">
    <location>
        <begin position="178"/>
        <end position="219"/>
    </location>
</feature>
<feature type="region of interest" description="Disordered" evidence="13">
    <location>
        <begin position="82"/>
        <end position="154"/>
    </location>
</feature>
<feature type="region of interest" description="Disordered" evidence="13">
    <location>
        <begin position="715"/>
        <end position="746"/>
    </location>
</feature>
<evidence type="ECO:0000256" key="6">
    <source>
        <dbReference type="ARBA" id="ARBA00022490"/>
    </source>
</evidence>
<dbReference type="Gene3D" id="2.30.29.30">
    <property type="entry name" value="Pleckstrin-homology domain (PH domain)/Phosphotyrosine-binding domain (PTB)"/>
    <property type="match status" value="2"/>
</dbReference>
<feature type="domain" description="PH" evidence="14">
    <location>
        <begin position="229"/>
        <end position="325"/>
    </location>
</feature>
<dbReference type="CDD" id="cd13307">
    <property type="entry name" value="PH2_AFAP"/>
    <property type="match status" value="1"/>
</dbReference>
<dbReference type="CDD" id="cd13306">
    <property type="entry name" value="PH1_AFAP"/>
    <property type="match status" value="1"/>
</dbReference>
<accession>A0A7J7EC87</accession>
<gene>
    <name evidence="15" type="ORF">HPG69_016923</name>
</gene>
<evidence type="ECO:0000256" key="2">
    <source>
        <dbReference type="ARBA" id="ARBA00004188"/>
    </source>
</evidence>
<dbReference type="GO" id="GO:0005829">
    <property type="term" value="C:cytosol"/>
    <property type="evidence" value="ECO:0007669"/>
    <property type="project" value="TreeGrafter"/>
</dbReference>
<evidence type="ECO:0000256" key="5">
    <source>
        <dbReference type="ARBA" id="ARBA00016930"/>
    </source>
</evidence>
<keyword evidence="6" id="KW-0963">Cytoplasm</keyword>
<dbReference type="EMBL" id="JACDTQ010003641">
    <property type="protein sequence ID" value="KAF5913307.1"/>
    <property type="molecule type" value="Genomic_DNA"/>
</dbReference>
<feature type="compositionally biased region" description="Polar residues" evidence="13">
    <location>
        <begin position="178"/>
        <end position="194"/>
    </location>
</feature>
<evidence type="ECO:0000313" key="15">
    <source>
        <dbReference type="EMBL" id="KAF5913307.1"/>
    </source>
</evidence>
<reference evidence="15 16" key="1">
    <citation type="journal article" date="2020" name="Mol. Biol. Evol.">
        <title>Interspecific Gene Flow and the Evolution of Specialization in Black and White Rhinoceros.</title>
        <authorList>
            <person name="Moodley Y."/>
            <person name="Westbury M.V."/>
            <person name="Russo I.M."/>
            <person name="Gopalakrishnan S."/>
            <person name="Rakotoarivelo A."/>
            <person name="Olsen R.A."/>
            <person name="Prost S."/>
            <person name="Tunstall T."/>
            <person name="Ryder O.A."/>
            <person name="Dalen L."/>
            <person name="Bruford M.W."/>
        </authorList>
    </citation>
    <scope>NUCLEOTIDE SEQUENCE [LARGE SCALE GENOMIC DNA]</scope>
    <source>
        <strain evidence="15">SBR-YM</strain>
        <tissue evidence="15">Skin</tissue>
    </source>
</reference>
<dbReference type="InterPro" id="IPR011993">
    <property type="entry name" value="PH-like_dom_sf"/>
</dbReference>
<evidence type="ECO:0000256" key="11">
    <source>
        <dbReference type="ARBA" id="ARBA00065912"/>
    </source>
</evidence>
<keyword evidence="9 12" id="KW-0175">Coiled coil</keyword>
<dbReference type="Pfam" id="PF00169">
    <property type="entry name" value="PH"/>
    <property type="match status" value="2"/>
</dbReference>
<evidence type="ECO:0000259" key="14">
    <source>
        <dbReference type="PROSITE" id="PS50003"/>
    </source>
</evidence>
<sequence>MDRGRVLEQLLPELTGLLSLLDHEYLSDTTLEKKMAVASILQSLQPLPAKEVSYLYVNTADLHSGPSFVESLFEEFDCDLSDLRDMPEDDGDPGKGASPEPAKSPSLRHAADLPPPLPNRPPPEDYYEEALPLGPGKSPEYISSHSAALTGNPTDGCSPAHSIVDGYYEDADSSYPTTRMNGELKNSYNDSDAMSSSYESYDEEEEEGKGPQPTHQWPSEEASMHLVRDCRICAFLLRKKRFGQWAKQLTVIKEDQLLCYKSSKDRQPHLRLALDVCGVIYVPKDSRHKRHELRFSQGATEVLVLALQSREQAEEWLKVIREVNKPIGGTEGADVPRSPVLPCKLDLDKRLSQEKQTSDSDSLGMGDNCSTLGHREACEHATGKGKKSSLAELKGSMSRAAGRKITRIIGFSKKKVLADDVQMPSTEEVPCCGYLNVLVNQGWKERWCRLNGNTLYFHKDRTDLRTHVNAIALRGCEVAPGFGPRHPFAFRILRNRQEVTILEANCSEDMGRWLGLLLVEMGSKVTPEALHYDYVDVETLTSIVSAGRNSFLYARSCQDQWPEPRVYDDVPYEKMQDQEPERPAAAHVKRHASSCSEKSHRVDPQVKVKRHASSANQYKYGKNRAEEDARRYLVEKEKLEKEKETIRTELMALRQEKRELKEAIRSSPGAKVKVLEEAVAALEAQCRGKEERRIDLELRLVAVKERLQQSLAGGPALGLSVSSKKKSGETANKPQNNAPEQPLPVNCVSELRKRSPPIVTFNQGRVLQKAKEWEMKKT</sequence>
<keyword evidence="10" id="KW-0966">Cell projection</keyword>
<keyword evidence="8" id="KW-0965">Cell junction</keyword>
<evidence type="ECO:0000256" key="1">
    <source>
        <dbReference type="ARBA" id="ARBA00002089"/>
    </source>
</evidence>
<comment type="subunit">
    <text evidence="11">Interacts with CTTN.</text>
</comment>
<dbReference type="SMART" id="SM00233">
    <property type="entry name" value="PH"/>
    <property type="match status" value="2"/>
</dbReference>
<evidence type="ECO:0000256" key="9">
    <source>
        <dbReference type="ARBA" id="ARBA00023054"/>
    </source>
</evidence>
<dbReference type="SUPFAM" id="SSF50729">
    <property type="entry name" value="PH domain-like"/>
    <property type="match status" value="2"/>
</dbReference>
<evidence type="ECO:0000256" key="10">
    <source>
        <dbReference type="ARBA" id="ARBA00023273"/>
    </source>
</evidence>